<dbReference type="GO" id="GO:0005524">
    <property type="term" value="F:ATP binding"/>
    <property type="evidence" value="ECO:0007669"/>
    <property type="project" value="UniProtKB-KW"/>
</dbReference>
<evidence type="ECO:0000256" key="6">
    <source>
        <dbReference type="ARBA" id="ARBA00022741"/>
    </source>
</evidence>
<dbReference type="SUPFAM" id="SSF52374">
    <property type="entry name" value="Nucleotidylyl transferase"/>
    <property type="match status" value="1"/>
</dbReference>
<feature type="region of interest" description="Disordered" evidence="9">
    <location>
        <begin position="1"/>
        <end position="20"/>
    </location>
</feature>
<dbReference type="GO" id="GO:0004781">
    <property type="term" value="F:sulfate adenylyltransferase (ATP) activity"/>
    <property type="evidence" value="ECO:0007669"/>
    <property type="project" value="InterPro"/>
</dbReference>
<proteinExistence type="inferred from homology"/>
<protein>
    <submittedName>
        <fullName evidence="14">Adenylyl-sulfate kinase</fullName>
    </submittedName>
</protein>
<evidence type="ECO:0000313" key="13">
    <source>
        <dbReference type="Proteomes" id="UP000095280"/>
    </source>
</evidence>
<evidence type="ECO:0000256" key="3">
    <source>
        <dbReference type="ARBA" id="ARBA00009290"/>
    </source>
</evidence>
<evidence type="ECO:0000256" key="2">
    <source>
        <dbReference type="ARBA" id="ARBA00007268"/>
    </source>
</evidence>
<comment type="pathway">
    <text evidence="1">Sulfur metabolism; sulfate assimilation.</text>
</comment>
<feature type="domain" description="APS kinase" evidence="10">
    <location>
        <begin position="73"/>
        <end position="224"/>
    </location>
</feature>
<dbReference type="InterPro" id="IPR014729">
    <property type="entry name" value="Rossmann-like_a/b/a_fold"/>
</dbReference>
<dbReference type="Gene3D" id="3.40.50.620">
    <property type="entry name" value="HUPs"/>
    <property type="match status" value="1"/>
</dbReference>
<reference evidence="14" key="1">
    <citation type="submission" date="2016-11" db="UniProtKB">
        <authorList>
            <consortium name="WormBaseParasite"/>
        </authorList>
    </citation>
    <scope>IDENTIFICATION</scope>
</reference>
<evidence type="ECO:0000256" key="1">
    <source>
        <dbReference type="ARBA" id="ARBA00005050"/>
    </source>
</evidence>
<keyword evidence="5" id="KW-0548">Nucleotidyltransferase</keyword>
<evidence type="ECO:0000259" key="12">
    <source>
        <dbReference type="Pfam" id="PF14306"/>
    </source>
</evidence>
<dbReference type="SUPFAM" id="SSF52540">
    <property type="entry name" value="P-loop containing nucleoside triphosphate hydrolases"/>
    <property type="match status" value="1"/>
</dbReference>
<evidence type="ECO:0000259" key="10">
    <source>
        <dbReference type="Pfam" id="PF01583"/>
    </source>
</evidence>
<keyword evidence="13" id="KW-1185">Reference proteome</keyword>
<dbReference type="PANTHER" id="PTHR11055:SF1">
    <property type="entry name" value="PAPS SYNTHETASE, ISOFORM D"/>
    <property type="match status" value="1"/>
</dbReference>
<keyword evidence="6" id="KW-0547">Nucleotide-binding</keyword>
<dbReference type="InterPro" id="IPR024951">
    <property type="entry name" value="Sulfurylase_cat_dom"/>
</dbReference>
<organism evidence="13 14">
    <name type="scientific">Macrostomum lignano</name>
    <dbReference type="NCBI Taxonomy" id="282301"/>
    <lineage>
        <taxon>Eukaryota</taxon>
        <taxon>Metazoa</taxon>
        <taxon>Spiralia</taxon>
        <taxon>Lophotrochozoa</taxon>
        <taxon>Platyhelminthes</taxon>
        <taxon>Rhabditophora</taxon>
        <taxon>Macrostomorpha</taxon>
        <taxon>Macrostomida</taxon>
        <taxon>Macrostomidae</taxon>
        <taxon>Macrostomum</taxon>
    </lineage>
</organism>
<dbReference type="FunFam" id="3.40.50.620:FF:000006">
    <property type="entry name" value="bifunctional 3'-phosphoadenosine 5'-phosphosulfate synthase 1"/>
    <property type="match status" value="1"/>
</dbReference>
<feature type="domain" description="ATP-sulfurylase PUA-like" evidence="12">
    <location>
        <begin position="294"/>
        <end position="390"/>
    </location>
</feature>
<keyword evidence="7" id="KW-0418">Kinase</keyword>
<dbReference type="Pfam" id="PF01583">
    <property type="entry name" value="APS_kinase"/>
    <property type="match status" value="1"/>
</dbReference>
<dbReference type="Pfam" id="PF14306">
    <property type="entry name" value="PUA_2"/>
    <property type="match status" value="1"/>
</dbReference>
<evidence type="ECO:0000256" key="4">
    <source>
        <dbReference type="ARBA" id="ARBA00022679"/>
    </source>
</evidence>
<feature type="compositionally biased region" description="Polar residues" evidence="9">
    <location>
        <begin position="1"/>
        <end position="13"/>
    </location>
</feature>
<accession>A0A1I8GUG6</accession>
<dbReference type="InterPro" id="IPR025980">
    <property type="entry name" value="ATP-Sase_PUA-like_dom"/>
</dbReference>
<evidence type="ECO:0000259" key="11">
    <source>
        <dbReference type="Pfam" id="PF01747"/>
    </source>
</evidence>
<evidence type="ECO:0000256" key="5">
    <source>
        <dbReference type="ARBA" id="ARBA00022695"/>
    </source>
</evidence>
<name>A0A1I8GUG6_9PLAT</name>
<dbReference type="AlphaFoldDB" id="A0A1I8GUG6"/>
<dbReference type="Gene3D" id="3.10.400.10">
    <property type="entry name" value="Sulfate adenylyltransferase"/>
    <property type="match status" value="1"/>
</dbReference>
<dbReference type="Proteomes" id="UP000095280">
    <property type="component" value="Unplaced"/>
</dbReference>
<dbReference type="InterPro" id="IPR015947">
    <property type="entry name" value="PUA-like_sf"/>
</dbReference>
<keyword evidence="4" id="KW-0808">Transferase</keyword>
<dbReference type="CDD" id="cd02027">
    <property type="entry name" value="APSK"/>
    <property type="match status" value="1"/>
</dbReference>
<comment type="similarity">
    <text evidence="3">In the C-terminal section; belongs to the sulfate adenylyltransferase family.</text>
</comment>
<keyword evidence="8" id="KW-0067">ATP-binding</keyword>
<evidence type="ECO:0000256" key="7">
    <source>
        <dbReference type="ARBA" id="ARBA00022777"/>
    </source>
</evidence>
<dbReference type="NCBIfam" id="NF003013">
    <property type="entry name" value="PRK03846.1"/>
    <property type="match status" value="1"/>
</dbReference>
<comment type="similarity">
    <text evidence="2">In the N-terminal section; belongs to the APS kinase family.</text>
</comment>
<dbReference type="Pfam" id="PF01747">
    <property type="entry name" value="ATP-sulfurylase"/>
    <property type="match status" value="1"/>
</dbReference>
<sequence>GSQEKIQGKQGNSGEPGEFRGSRGIAAKALSILSQLQQTARRPDTSMASNVFQQEHYVSRDRRAKVTGGGGFRGCTVWLTGFSGAGKTTIAFGLEEYLVSAGVPAYSLDGDNIRTGLNKNLGFSQADREENIRRISEVAKLFADGGIVCITAFISPFRQDRDKARRLHEEAGLKFYEIFVDAPLEVCETRDVKGLYRKAREGLIKGFTGIDSAYEPPMRPDLTVQTAACGVRQSVLAVVDLLDREGLLPAGVAGGASGAVEGEICELVAADAAERQAMLQEAEGLPSLKLDEIDLHTGWHSQSVPIVLAINDAEREACVGQSSVALRRQVGDGSGDSQVIGLLHSVEVFAHQKRERCARTFGTVSSGHPSVARILASGDWLIGGELKLLEHIKWHDGLDHYRLTPRQLRARFAEMNADAVFAFQLRNPVHNGHALLMADTRRRLLEERRYRNPVLLLHPLGGWTKPDDVPLPVRLRQHEAVLKAGVLDPGSTVTAVFPAPMLYAGPTEVQWHAKARMNAGANFYIVGRDPAGLPDPDSPEKSDLYNPQHGALVLGMTPGLDKLEIVPFRVAAYNRSIGRMAFFEPSRRDEFEFISGTKMRALARDGRDPPDGFMAPDAWAVLSEFYRQQQQQK</sequence>
<evidence type="ECO:0000313" key="14">
    <source>
        <dbReference type="WBParaSite" id="maker-uti_cns_0003082-snap-gene-0.7-mRNA-1"/>
    </source>
</evidence>
<dbReference type="InterPro" id="IPR059117">
    <property type="entry name" value="APS_kinase_dom"/>
</dbReference>
<evidence type="ECO:0000256" key="9">
    <source>
        <dbReference type="SAM" id="MobiDB-lite"/>
    </source>
</evidence>
<dbReference type="HAMAP" id="MF_00065">
    <property type="entry name" value="Adenylyl_sulf_kinase"/>
    <property type="match status" value="1"/>
</dbReference>
<dbReference type="InterPro" id="IPR027417">
    <property type="entry name" value="P-loop_NTPase"/>
</dbReference>
<dbReference type="GO" id="GO:0000103">
    <property type="term" value="P:sulfate assimilation"/>
    <property type="evidence" value="ECO:0007669"/>
    <property type="project" value="InterPro"/>
</dbReference>
<dbReference type="GO" id="GO:0004020">
    <property type="term" value="F:adenylylsulfate kinase activity"/>
    <property type="evidence" value="ECO:0007669"/>
    <property type="project" value="InterPro"/>
</dbReference>
<dbReference type="GO" id="GO:0050428">
    <property type="term" value="P:3'-phosphoadenosine 5'-phosphosulfate biosynthetic process"/>
    <property type="evidence" value="ECO:0007669"/>
    <property type="project" value="TreeGrafter"/>
</dbReference>
<dbReference type="Gene3D" id="3.40.50.300">
    <property type="entry name" value="P-loop containing nucleotide triphosphate hydrolases"/>
    <property type="match status" value="1"/>
</dbReference>
<dbReference type="WBParaSite" id="maker-uti_cns_0003082-snap-gene-0.7-mRNA-1">
    <property type="protein sequence ID" value="maker-uti_cns_0003082-snap-gene-0.7-mRNA-1"/>
    <property type="gene ID" value="maker-uti_cns_0003082-snap-gene-0.7"/>
</dbReference>
<dbReference type="NCBIfam" id="TIGR00455">
    <property type="entry name" value="apsK"/>
    <property type="match status" value="1"/>
</dbReference>
<dbReference type="SUPFAM" id="SSF88697">
    <property type="entry name" value="PUA domain-like"/>
    <property type="match status" value="1"/>
</dbReference>
<feature type="domain" description="Sulphate adenylyltransferase catalytic" evidence="11">
    <location>
        <begin position="400"/>
        <end position="624"/>
    </location>
</feature>
<dbReference type="PANTHER" id="PTHR11055">
    <property type="entry name" value="BIFUNCTIONAL 3'-PHOSPHOADENOSINE 5'-PHOSPHOSULFATE SYNTHASE"/>
    <property type="match status" value="1"/>
</dbReference>
<evidence type="ECO:0000256" key="8">
    <source>
        <dbReference type="ARBA" id="ARBA00022840"/>
    </source>
</evidence>
<dbReference type="InterPro" id="IPR002891">
    <property type="entry name" value="APS"/>
</dbReference>